<dbReference type="EMBL" id="SEYY01002505">
    <property type="protein sequence ID" value="KAB7504731.1"/>
    <property type="molecule type" value="Genomic_DNA"/>
</dbReference>
<dbReference type="GO" id="GO:0007346">
    <property type="term" value="P:regulation of mitotic cell cycle"/>
    <property type="evidence" value="ECO:0007669"/>
    <property type="project" value="TreeGrafter"/>
</dbReference>
<dbReference type="OrthoDB" id="2422341at2759"/>
<evidence type="ECO:0000313" key="12">
    <source>
        <dbReference type="EMBL" id="KAB7504731.1"/>
    </source>
</evidence>
<proteinExistence type="inferred from homology"/>
<dbReference type="Proteomes" id="UP000326759">
    <property type="component" value="Unassembled WGS sequence"/>
</dbReference>
<comment type="similarity">
    <text evidence="3">Belongs to the CDC26 family.</text>
</comment>
<name>A0A5N5TDV7_9CRUS</name>
<evidence type="ECO:0000256" key="4">
    <source>
        <dbReference type="ARBA" id="ARBA00018549"/>
    </source>
</evidence>
<keyword evidence="5" id="KW-0132">Cell division</keyword>
<evidence type="ECO:0000256" key="7">
    <source>
        <dbReference type="ARBA" id="ARBA00022786"/>
    </source>
</evidence>
<comment type="pathway">
    <text evidence="2">Protein modification; protein ubiquitination.</text>
</comment>
<evidence type="ECO:0000256" key="8">
    <source>
        <dbReference type="ARBA" id="ARBA00023054"/>
    </source>
</evidence>
<dbReference type="GO" id="GO:0031145">
    <property type="term" value="P:anaphase-promoting complex-dependent catabolic process"/>
    <property type="evidence" value="ECO:0007669"/>
    <property type="project" value="InterPro"/>
</dbReference>
<keyword evidence="10" id="KW-0131">Cell cycle</keyword>
<evidence type="ECO:0000256" key="2">
    <source>
        <dbReference type="ARBA" id="ARBA00004906"/>
    </source>
</evidence>
<evidence type="ECO:0000256" key="10">
    <source>
        <dbReference type="ARBA" id="ARBA00023306"/>
    </source>
</evidence>
<keyword evidence="13" id="KW-1185">Reference proteome</keyword>
<comment type="caution">
    <text evidence="12">The sequence shown here is derived from an EMBL/GenBank/DDBJ whole genome shotgun (WGS) entry which is preliminary data.</text>
</comment>
<dbReference type="GO" id="GO:0070979">
    <property type="term" value="P:protein K11-linked ubiquitination"/>
    <property type="evidence" value="ECO:0007669"/>
    <property type="project" value="TreeGrafter"/>
</dbReference>
<gene>
    <name evidence="12" type="primary">CDC26</name>
    <name evidence="12" type="ORF">Anas_10003</name>
</gene>
<dbReference type="InterPro" id="IPR018860">
    <property type="entry name" value="APC_suCDC26"/>
</dbReference>
<sequence length="81" mass="9328">MVPETILFQSGIMLRRNPTKIELKLEDIQDFSNKLKENLDSRKTSGNKLSESSTSIEIPIKSRQEVIEERIGYNPKPKKPN</sequence>
<keyword evidence="6" id="KW-0498">Mitosis</keyword>
<keyword evidence="8" id="KW-0175">Coiled coil</keyword>
<evidence type="ECO:0000256" key="1">
    <source>
        <dbReference type="ARBA" id="ARBA00004123"/>
    </source>
</evidence>
<organism evidence="12 13">
    <name type="scientific">Armadillidium nasatum</name>
    <dbReference type="NCBI Taxonomy" id="96803"/>
    <lineage>
        <taxon>Eukaryota</taxon>
        <taxon>Metazoa</taxon>
        <taxon>Ecdysozoa</taxon>
        <taxon>Arthropoda</taxon>
        <taxon>Crustacea</taxon>
        <taxon>Multicrustacea</taxon>
        <taxon>Malacostraca</taxon>
        <taxon>Eumalacostraca</taxon>
        <taxon>Peracarida</taxon>
        <taxon>Isopoda</taxon>
        <taxon>Oniscidea</taxon>
        <taxon>Crinocheta</taxon>
        <taxon>Armadillidiidae</taxon>
        <taxon>Armadillidium</taxon>
    </lineage>
</organism>
<keyword evidence="9" id="KW-0539">Nucleus</keyword>
<dbReference type="GO" id="GO:0005680">
    <property type="term" value="C:anaphase-promoting complex"/>
    <property type="evidence" value="ECO:0007669"/>
    <property type="project" value="InterPro"/>
</dbReference>
<accession>A0A5N5TDV7</accession>
<keyword evidence="7" id="KW-0833">Ubl conjugation pathway</keyword>
<dbReference type="PANTHER" id="PTHR28579:SF1">
    <property type="entry name" value="ANAPHASE-PROMOTING COMPLEX SUBUNIT CDC26"/>
    <property type="match status" value="1"/>
</dbReference>
<reference evidence="12 13" key="1">
    <citation type="journal article" date="2019" name="PLoS Biol.">
        <title>Sex chromosomes control vertical transmission of feminizing Wolbachia symbionts in an isopod.</title>
        <authorList>
            <person name="Becking T."/>
            <person name="Chebbi M.A."/>
            <person name="Giraud I."/>
            <person name="Moumen B."/>
            <person name="Laverre T."/>
            <person name="Caubet Y."/>
            <person name="Peccoud J."/>
            <person name="Gilbert C."/>
            <person name="Cordaux R."/>
        </authorList>
    </citation>
    <scope>NUCLEOTIDE SEQUENCE [LARGE SCALE GENOMIC DNA]</scope>
    <source>
        <strain evidence="12">ANa2</strain>
        <tissue evidence="12">Whole body excluding digestive tract and cuticle</tissue>
    </source>
</reference>
<dbReference type="GO" id="GO:0051301">
    <property type="term" value="P:cell division"/>
    <property type="evidence" value="ECO:0007669"/>
    <property type="project" value="UniProtKB-KW"/>
</dbReference>
<dbReference type="AlphaFoldDB" id="A0A5N5TDV7"/>
<evidence type="ECO:0000256" key="9">
    <source>
        <dbReference type="ARBA" id="ARBA00023242"/>
    </source>
</evidence>
<evidence type="ECO:0000256" key="3">
    <source>
        <dbReference type="ARBA" id="ARBA00007939"/>
    </source>
</evidence>
<evidence type="ECO:0000256" key="6">
    <source>
        <dbReference type="ARBA" id="ARBA00022776"/>
    </source>
</evidence>
<protein>
    <recommendedName>
        <fullName evidence="4">Anaphase-promoting complex subunit CDC26</fullName>
    </recommendedName>
    <alternativeName>
        <fullName evidence="11">Cell division cycle protein 26 homolog</fullName>
    </alternativeName>
</protein>
<evidence type="ECO:0000256" key="5">
    <source>
        <dbReference type="ARBA" id="ARBA00022618"/>
    </source>
</evidence>
<dbReference type="PANTHER" id="PTHR28579">
    <property type="entry name" value="ANAPHASE-PROMOTING COMPLEX SUBUNIT CDC26"/>
    <property type="match status" value="1"/>
</dbReference>
<comment type="subcellular location">
    <subcellularLocation>
        <location evidence="1">Nucleus</location>
    </subcellularLocation>
</comment>
<dbReference type="Pfam" id="PF10471">
    <property type="entry name" value="ANAPC_CDC26"/>
    <property type="match status" value="1"/>
</dbReference>
<evidence type="ECO:0000313" key="13">
    <source>
        <dbReference type="Proteomes" id="UP000326759"/>
    </source>
</evidence>
<evidence type="ECO:0000256" key="11">
    <source>
        <dbReference type="ARBA" id="ARBA00032907"/>
    </source>
</evidence>